<evidence type="ECO:0000313" key="3">
    <source>
        <dbReference type="EMBL" id="SFQ99383.1"/>
    </source>
</evidence>
<evidence type="ECO:0000259" key="2">
    <source>
        <dbReference type="PROSITE" id="PS51671"/>
    </source>
</evidence>
<dbReference type="PROSITE" id="PS51671">
    <property type="entry name" value="ACT"/>
    <property type="match status" value="1"/>
</dbReference>
<evidence type="ECO:0000256" key="1">
    <source>
        <dbReference type="HAMAP-Rule" id="MF_01054"/>
    </source>
</evidence>
<organism evidence="3 4">
    <name type="scientific">Desulfoscipio geothermicus DSM 3669</name>
    <dbReference type="NCBI Taxonomy" id="1121426"/>
    <lineage>
        <taxon>Bacteria</taxon>
        <taxon>Bacillati</taxon>
        <taxon>Bacillota</taxon>
        <taxon>Clostridia</taxon>
        <taxon>Eubacteriales</taxon>
        <taxon>Desulfallaceae</taxon>
        <taxon>Desulfoscipio</taxon>
    </lineage>
</organism>
<name>A0A1I6D246_9FIRM</name>
<dbReference type="InterPro" id="IPR002912">
    <property type="entry name" value="ACT_dom"/>
</dbReference>
<dbReference type="InterPro" id="IPR022986">
    <property type="entry name" value="UPF0237_ACT"/>
</dbReference>
<dbReference type="OrthoDB" id="9803078at2"/>
<keyword evidence="4" id="KW-1185">Reference proteome</keyword>
<comment type="similarity">
    <text evidence="1">Belongs to the UPF0237 family.</text>
</comment>
<dbReference type="NCBIfam" id="NF001220">
    <property type="entry name" value="PRK00194.1"/>
    <property type="match status" value="1"/>
</dbReference>
<dbReference type="InterPro" id="IPR045865">
    <property type="entry name" value="ACT-like_dom_sf"/>
</dbReference>
<dbReference type="EMBL" id="FOYM01000004">
    <property type="protein sequence ID" value="SFQ99383.1"/>
    <property type="molecule type" value="Genomic_DNA"/>
</dbReference>
<dbReference type="Proteomes" id="UP000199584">
    <property type="component" value="Unassembled WGS sequence"/>
</dbReference>
<sequence>MKYLNTEKEQGKRIIITVIGPDRVGIIAGVTGILAANDINILDISQTIMQEFLVMVLIADMEKSKIDLSTLKDNLSSKGEELGVRIDAQHEDAFKFMHRL</sequence>
<feature type="domain" description="ACT" evidence="2">
    <location>
        <begin position="15"/>
        <end position="89"/>
    </location>
</feature>
<dbReference type="STRING" id="39060.SAMN05660706_10487"/>
<dbReference type="RefSeq" id="WP_092482089.1">
    <property type="nucleotide sequence ID" value="NZ_FOYM01000004.1"/>
</dbReference>
<accession>A0A1I6D246</accession>
<evidence type="ECO:0000313" key="4">
    <source>
        <dbReference type="Proteomes" id="UP000199584"/>
    </source>
</evidence>
<protein>
    <recommendedName>
        <fullName evidence="1">UPF0237 protein SAMN05660706_10487</fullName>
    </recommendedName>
</protein>
<dbReference type="InterPro" id="IPR050990">
    <property type="entry name" value="UPF0237/GcvR_regulator"/>
</dbReference>
<proteinExistence type="inferred from homology"/>
<dbReference type="AlphaFoldDB" id="A0A1I6D246"/>
<dbReference type="SUPFAM" id="SSF55021">
    <property type="entry name" value="ACT-like"/>
    <property type="match status" value="1"/>
</dbReference>
<reference evidence="4" key="1">
    <citation type="submission" date="2016-10" db="EMBL/GenBank/DDBJ databases">
        <authorList>
            <person name="Varghese N."/>
            <person name="Submissions S."/>
        </authorList>
    </citation>
    <scope>NUCLEOTIDE SEQUENCE [LARGE SCALE GENOMIC DNA]</scope>
    <source>
        <strain evidence="4">DSM 3669</strain>
    </source>
</reference>
<dbReference type="PANTHER" id="PTHR34875:SF6">
    <property type="entry name" value="UPF0237 PROTEIN MJ1558"/>
    <property type="match status" value="1"/>
</dbReference>
<dbReference type="HAMAP" id="MF_01054">
    <property type="entry name" value="UPF0237"/>
    <property type="match status" value="1"/>
</dbReference>
<dbReference type="PANTHER" id="PTHR34875">
    <property type="entry name" value="UPF0237 PROTEIN MJ1558"/>
    <property type="match status" value="1"/>
</dbReference>
<dbReference type="Gene3D" id="3.30.70.260">
    <property type="match status" value="1"/>
</dbReference>
<gene>
    <name evidence="3" type="ORF">SAMN05660706_10487</name>
</gene>
<dbReference type="Pfam" id="PF13740">
    <property type="entry name" value="ACT_6"/>
    <property type="match status" value="1"/>
</dbReference>
<dbReference type="CDD" id="cd04872">
    <property type="entry name" value="ACT_1ZPV"/>
    <property type="match status" value="1"/>
</dbReference>